<dbReference type="SMART" id="SM00443">
    <property type="entry name" value="G_patch"/>
    <property type="match status" value="1"/>
</dbReference>
<dbReference type="InterPro" id="IPR012677">
    <property type="entry name" value="Nucleotide-bd_a/b_plait_sf"/>
</dbReference>
<comment type="subcellular location">
    <subcellularLocation>
        <location evidence="1">Nucleus</location>
    </subcellularLocation>
</comment>
<protein>
    <recommendedName>
        <fullName evidence="10">RNA-binding protein</fullName>
    </recommendedName>
</protein>
<feature type="region of interest" description="Disordered" evidence="5">
    <location>
        <begin position="583"/>
        <end position="605"/>
    </location>
</feature>
<dbReference type="InterPro" id="IPR035979">
    <property type="entry name" value="RBD_domain_sf"/>
</dbReference>
<name>A0AAD9CSK6_PAPLA</name>
<dbReference type="AlphaFoldDB" id="A0AAD9CSK6"/>
<evidence type="ECO:0000313" key="8">
    <source>
        <dbReference type="EMBL" id="KAK1920827.1"/>
    </source>
</evidence>
<dbReference type="Pfam" id="PF01585">
    <property type="entry name" value="G-patch"/>
    <property type="match status" value="1"/>
</dbReference>
<feature type="region of interest" description="Disordered" evidence="5">
    <location>
        <begin position="806"/>
        <end position="844"/>
    </location>
</feature>
<feature type="compositionally biased region" description="Basic residues" evidence="5">
    <location>
        <begin position="1"/>
        <end position="19"/>
    </location>
</feature>
<feature type="region of interest" description="Disordered" evidence="5">
    <location>
        <begin position="520"/>
        <end position="547"/>
    </location>
</feature>
<evidence type="ECO:0000259" key="6">
    <source>
        <dbReference type="PROSITE" id="PS50102"/>
    </source>
</evidence>
<dbReference type="GO" id="GO:0005634">
    <property type="term" value="C:nucleus"/>
    <property type="evidence" value="ECO:0007669"/>
    <property type="project" value="UniProtKB-SubCell"/>
</dbReference>
<gene>
    <name evidence="8" type="ORF">DB88DRAFT_543063</name>
</gene>
<evidence type="ECO:0008006" key="10">
    <source>
        <dbReference type="Google" id="ProtNLM"/>
    </source>
</evidence>
<organism evidence="8 9">
    <name type="scientific">Papiliotrema laurentii</name>
    <name type="common">Cryptococcus laurentii</name>
    <dbReference type="NCBI Taxonomy" id="5418"/>
    <lineage>
        <taxon>Eukaryota</taxon>
        <taxon>Fungi</taxon>
        <taxon>Dikarya</taxon>
        <taxon>Basidiomycota</taxon>
        <taxon>Agaricomycotina</taxon>
        <taxon>Tremellomycetes</taxon>
        <taxon>Tremellales</taxon>
        <taxon>Rhynchogastremaceae</taxon>
        <taxon>Papiliotrema</taxon>
    </lineage>
</organism>
<feature type="compositionally biased region" description="Polar residues" evidence="5">
    <location>
        <begin position="587"/>
        <end position="596"/>
    </location>
</feature>
<dbReference type="SUPFAM" id="SSF54928">
    <property type="entry name" value="RNA-binding domain, RBD"/>
    <property type="match status" value="1"/>
</dbReference>
<sequence>MYRPPRRSRSPSPGYRRKPYSPSRPRSPSPPRRYDPQTSGDSYDNYPVASRKYSPPPYSRRRSPPPNRDDRYERYGRTEHYSPSSRPQDDYAAPSRYESDGGRRSPIPPPRTREWDRADREDRSRGMVSDRLSEQYPRSADVRHGQWRRDADVDDENYYAGHRGEAQRGGPSGKEPSEPSPDVIFLGLDPELTEQEFMGYLIQKHGADVQSVKIVFDKHTGRSKCFGFANFATVGDAQDFVDHNFPSVLMPALYAHSEPRKVKIDFSQPINNDYSSSVVHVKPGSDGMRDIGSAGGGNRVLLLRGLNFHSTGEDLVHRLGQEIARMVGKQGREHEAESAICRVALVIDRETRSKWGFAFIELATTELANALMQFLISPVSQPNGFVIADFPIAASFMNPSTFVPRAAGPLGSEFLLRASRNGGIGSSTIDGQDGQWVAYWHEQSGTLETVPRNALKVRDDGTLEPITSQLRAFLGGLAGPVSGVHTSSSTLQQTAATSATGPISFSLTGMTAIQPIKISSKGKGVEGGIGKKLLDDDDDVRETEDKDSVLLSRTKGVANIIAPSSRKIAKNISKWNTKKTELKTSLPDLSNPSKQPNAPPAGLSDANAAIGVRQPKPPSTSRPTSADDFDFTETSTMAATGKVACLLCQRQFKSLDLLKKHTEKSDLHKTNLSDPAKREEGMQRKRAPRPAGETGTSKPSAHAVGEWGTGSGAVYRDRAAERRIAHHQPDRPSPSELASTTNALKRKFEGPKPPSPPPVVARPAEDESNMGNQLLAKMGWKAGTGLGLAGEGRVDPVGVKQFESRVGLGKAQGRDPASWDGPSGFRTRALDMAKERYHSGEKTD</sequence>
<dbReference type="Gene3D" id="3.30.70.330">
    <property type="match status" value="2"/>
</dbReference>
<dbReference type="EMBL" id="JAODAN010000012">
    <property type="protein sequence ID" value="KAK1920827.1"/>
    <property type="molecule type" value="Genomic_DNA"/>
</dbReference>
<comment type="caution">
    <text evidence="8">The sequence shown here is derived from an EMBL/GenBank/DDBJ whole genome shotgun (WGS) entry which is preliminary data.</text>
</comment>
<feature type="region of interest" description="Disordered" evidence="5">
    <location>
        <begin position="744"/>
        <end position="773"/>
    </location>
</feature>
<dbReference type="GO" id="GO:0003723">
    <property type="term" value="F:RNA binding"/>
    <property type="evidence" value="ECO:0007669"/>
    <property type="project" value="UniProtKB-UniRule"/>
</dbReference>
<feature type="compositionally biased region" description="Basic and acidic residues" evidence="5">
    <location>
        <begin position="828"/>
        <end position="844"/>
    </location>
</feature>
<evidence type="ECO:0000259" key="7">
    <source>
        <dbReference type="PROSITE" id="PS50174"/>
    </source>
</evidence>
<dbReference type="GO" id="GO:0000398">
    <property type="term" value="P:mRNA splicing, via spliceosome"/>
    <property type="evidence" value="ECO:0007669"/>
    <property type="project" value="TreeGrafter"/>
</dbReference>
<dbReference type="InterPro" id="IPR000467">
    <property type="entry name" value="G_patch_dom"/>
</dbReference>
<feature type="compositionally biased region" description="Pro residues" evidence="5">
    <location>
        <begin position="751"/>
        <end position="760"/>
    </location>
</feature>
<dbReference type="Proteomes" id="UP001182556">
    <property type="component" value="Unassembled WGS sequence"/>
</dbReference>
<feature type="domain" description="G-patch" evidence="7">
    <location>
        <begin position="767"/>
        <end position="813"/>
    </location>
</feature>
<feature type="compositionally biased region" description="Basic and acidic residues" evidence="5">
    <location>
        <begin position="67"/>
        <end position="80"/>
    </location>
</feature>
<feature type="compositionally biased region" description="Basic and acidic residues" evidence="5">
    <location>
        <begin position="663"/>
        <end position="683"/>
    </location>
</feature>
<evidence type="ECO:0000256" key="1">
    <source>
        <dbReference type="ARBA" id="ARBA00004123"/>
    </source>
</evidence>
<dbReference type="PROSITE" id="PS50102">
    <property type="entry name" value="RRM"/>
    <property type="match status" value="1"/>
</dbReference>
<evidence type="ECO:0000256" key="2">
    <source>
        <dbReference type="ARBA" id="ARBA00022884"/>
    </source>
</evidence>
<dbReference type="PANTHER" id="PTHR13948">
    <property type="entry name" value="RNA-BINDING PROTEIN"/>
    <property type="match status" value="1"/>
</dbReference>
<keyword evidence="9" id="KW-1185">Reference proteome</keyword>
<evidence type="ECO:0000313" key="9">
    <source>
        <dbReference type="Proteomes" id="UP001182556"/>
    </source>
</evidence>
<keyword evidence="3" id="KW-0539">Nucleus</keyword>
<feature type="region of interest" description="Disordered" evidence="5">
    <location>
        <begin position="610"/>
        <end position="629"/>
    </location>
</feature>
<proteinExistence type="predicted"/>
<feature type="compositionally biased region" description="Basic and acidic residues" evidence="5">
    <location>
        <begin position="111"/>
        <end position="125"/>
    </location>
</feature>
<reference evidence="8" key="1">
    <citation type="submission" date="2023-02" db="EMBL/GenBank/DDBJ databases">
        <title>Identification and recombinant expression of a fungal hydrolase from Papiliotrema laurentii that hydrolyzes apple cutin and clears colloidal polyester polyurethane.</title>
        <authorList>
            <consortium name="DOE Joint Genome Institute"/>
            <person name="Roman V.A."/>
            <person name="Bojanowski C."/>
            <person name="Crable B.R."/>
            <person name="Wagner D.N."/>
            <person name="Hung C.S."/>
            <person name="Nadeau L.J."/>
            <person name="Schratz L."/>
            <person name="Haridas S."/>
            <person name="Pangilinan J."/>
            <person name="Lipzen A."/>
            <person name="Na H."/>
            <person name="Yan M."/>
            <person name="Ng V."/>
            <person name="Grigoriev I.V."/>
            <person name="Spatafora J.W."/>
            <person name="Barlow D."/>
            <person name="Biffinger J."/>
            <person name="Kelley-Loughnane N."/>
            <person name="Varaljay V.A."/>
            <person name="Crookes-Goodson W.J."/>
        </authorList>
    </citation>
    <scope>NUCLEOTIDE SEQUENCE</scope>
    <source>
        <strain evidence="8">5307AH</strain>
    </source>
</reference>
<evidence type="ECO:0000256" key="4">
    <source>
        <dbReference type="PROSITE-ProRule" id="PRU00176"/>
    </source>
</evidence>
<evidence type="ECO:0000256" key="5">
    <source>
        <dbReference type="SAM" id="MobiDB-lite"/>
    </source>
</evidence>
<feature type="domain" description="RRM" evidence="6">
    <location>
        <begin position="181"/>
        <end position="269"/>
    </location>
</feature>
<dbReference type="SMART" id="SM00360">
    <property type="entry name" value="RRM"/>
    <property type="match status" value="1"/>
</dbReference>
<dbReference type="PANTHER" id="PTHR13948:SF3">
    <property type="entry name" value="FI21118P1"/>
    <property type="match status" value="1"/>
</dbReference>
<feature type="compositionally biased region" description="Basic and acidic residues" evidence="5">
    <location>
        <begin position="140"/>
        <end position="151"/>
    </location>
</feature>
<dbReference type="Pfam" id="PF00076">
    <property type="entry name" value="RRM_1"/>
    <property type="match status" value="1"/>
</dbReference>
<evidence type="ECO:0000256" key="3">
    <source>
        <dbReference type="ARBA" id="ARBA00023242"/>
    </source>
</evidence>
<dbReference type="PROSITE" id="PS50174">
    <property type="entry name" value="G_PATCH"/>
    <property type="match status" value="1"/>
</dbReference>
<keyword evidence="2 4" id="KW-0694">RNA-binding</keyword>
<accession>A0AAD9CSK6</accession>
<dbReference type="InterPro" id="IPR000504">
    <property type="entry name" value="RRM_dom"/>
</dbReference>
<feature type="region of interest" description="Disordered" evidence="5">
    <location>
        <begin position="1"/>
        <end position="182"/>
    </location>
</feature>
<feature type="region of interest" description="Disordered" evidence="5">
    <location>
        <begin position="663"/>
        <end position="710"/>
    </location>
</feature>